<dbReference type="Proteomes" id="UP000240988">
    <property type="component" value="Unassembled WGS sequence"/>
</dbReference>
<organism evidence="1 2">
    <name type="scientific">Mycobacterium rhizamassiliense</name>
    <dbReference type="NCBI Taxonomy" id="1841860"/>
    <lineage>
        <taxon>Bacteria</taxon>
        <taxon>Bacillati</taxon>
        <taxon>Actinomycetota</taxon>
        <taxon>Actinomycetes</taxon>
        <taxon>Mycobacteriales</taxon>
        <taxon>Mycobacteriaceae</taxon>
        <taxon>Mycobacterium</taxon>
    </lineage>
</organism>
<evidence type="ECO:0000313" key="2">
    <source>
        <dbReference type="Proteomes" id="UP000240988"/>
    </source>
</evidence>
<name>A0A2U3NQL4_9MYCO</name>
<dbReference type="EMBL" id="FUFA01000002">
    <property type="protein sequence ID" value="SPM33705.1"/>
    <property type="molecule type" value="Genomic_DNA"/>
</dbReference>
<evidence type="ECO:0008006" key="3">
    <source>
        <dbReference type="Google" id="ProtNLM"/>
    </source>
</evidence>
<evidence type="ECO:0000313" key="1">
    <source>
        <dbReference type="EMBL" id="SPM33705.1"/>
    </source>
</evidence>
<dbReference type="STRING" id="1841860.GCA_900157375_01510"/>
<protein>
    <recommendedName>
        <fullName evidence="3">HIRAN domain-containing protein</fullName>
    </recommendedName>
</protein>
<keyword evidence="2" id="KW-1185">Reference proteome</keyword>
<accession>A0A2U3NQL4</accession>
<dbReference type="Gene3D" id="3.30.70.2330">
    <property type="match status" value="1"/>
</dbReference>
<dbReference type="AlphaFoldDB" id="A0A2U3NQL4"/>
<gene>
    <name evidence="1" type="ORF">MRAB57_1509</name>
</gene>
<dbReference type="OrthoDB" id="3830732at2"/>
<sequence length="271" mass="30631">MRASTSNTLQDRVSDAATARRLVVTWQHPIERTISPVGMLSFDGHGYRFHYLRKALQVNGFRPFLGFPDLHGQYTSDTLFPLFAQRAMTPRRPDFTRWVKRLGLPDDASPWEQITRSGGHRQGDTIQLFPVPTVADGRLECDFLVHGMRHIADRPTTVVGDVVTPTRDQVERQLATLAPGDELRLHDEPSNTINPLAILTTTRDNMPLGWVPDLLVEEIHRIPDHHRARVTALAVNGPEAGWHLRLLAHLSLLVPDGFDVFADERWQPNTS</sequence>
<dbReference type="RefSeq" id="WP_077087027.1">
    <property type="nucleotide sequence ID" value="NZ_LT721901.1"/>
</dbReference>
<reference evidence="1 2" key="1">
    <citation type="submission" date="2017-01" db="EMBL/GenBank/DDBJ databases">
        <authorList>
            <consortium name="Urmite Genomes"/>
        </authorList>
    </citation>
    <scope>NUCLEOTIDE SEQUENCE [LARGE SCALE GENOMIC DNA]</scope>
    <source>
        <strain evidence="1 2">AB57</strain>
    </source>
</reference>
<proteinExistence type="predicted"/>